<comment type="caution">
    <text evidence="4">The sequence shown here is derived from an EMBL/GenBank/DDBJ whole genome shotgun (WGS) entry which is preliminary data.</text>
</comment>
<keyword evidence="2" id="KW-0560">Oxidoreductase</keyword>
<dbReference type="Proteomes" id="UP000599009">
    <property type="component" value="Unassembled WGS sequence"/>
</dbReference>
<dbReference type="InterPro" id="IPR036291">
    <property type="entry name" value="NAD(P)-bd_dom_sf"/>
</dbReference>
<accession>A0ABQ2EKN7</accession>
<dbReference type="InterPro" id="IPR011032">
    <property type="entry name" value="GroES-like_sf"/>
</dbReference>
<dbReference type="Gene3D" id="3.40.50.720">
    <property type="entry name" value="NAD(P)-binding Rossmann-like Domain"/>
    <property type="match status" value="1"/>
</dbReference>
<dbReference type="SMART" id="SM00829">
    <property type="entry name" value="PKS_ER"/>
    <property type="match status" value="1"/>
</dbReference>
<protein>
    <submittedName>
        <fullName evidence="4">NADH oxidoreductase</fullName>
    </submittedName>
</protein>
<sequence>MDKTMSGLELRSLATSDGQLRLSLEPVVLDEPGPDELVVRVEATPINPSDLGLLLGPADVSTVRAEGTPDRPVLVADIPQQRLAAIRSRLDQSLPVGNEGAGTVVMAGRNVQHFLGKKVGMLGGGMYTQLRKLRAQDCILLPDDVDVADGASMFVNPLTSLGFTETMKAEGHSAIVQTAAASNLGQMLNRICLADGIGLVNIVRSSAQAAILRAIGARHIVDSTAPDFQAELTEAIAETGATIGFDAIGGGKLAGQILQAMETVASRGGTIYNRYGSDTPKQVYIYGALDTGPTVIDRTFGFAWNVGGWLLFPFMQKAGQEVAARMRQRVVDELGTTFASHYTKTISLADALQPGILAAYERKSTGEKYLINPSL</sequence>
<dbReference type="SUPFAM" id="SSF50129">
    <property type="entry name" value="GroES-like"/>
    <property type="match status" value="1"/>
</dbReference>
<proteinExistence type="predicted"/>
<dbReference type="RefSeq" id="WP_132986996.1">
    <property type="nucleotide sequence ID" value="NZ_BMME01000001.1"/>
</dbReference>
<gene>
    <name evidence="4" type="ORF">GCM10011394_25350</name>
</gene>
<evidence type="ECO:0000256" key="1">
    <source>
        <dbReference type="ARBA" id="ARBA00022857"/>
    </source>
</evidence>
<evidence type="ECO:0000256" key="2">
    <source>
        <dbReference type="ARBA" id="ARBA00023002"/>
    </source>
</evidence>
<feature type="domain" description="Enoyl reductase (ER)" evidence="3">
    <location>
        <begin position="18"/>
        <end position="296"/>
    </location>
</feature>
<reference evidence="5" key="1">
    <citation type="journal article" date="2019" name="Int. J. Syst. Evol. Microbiol.">
        <title>The Global Catalogue of Microorganisms (GCM) 10K type strain sequencing project: providing services to taxonomists for standard genome sequencing and annotation.</title>
        <authorList>
            <consortium name="The Broad Institute Genomics Platform"/>
            <consortium name="The Broad Institute Genome Sequencing Center for Infectious Disease"/>
            <person name="Wu L."/>
            <person name="Ma J."/>
        </authorList>
    </citation>
    <scope>NUCLEOTIDE SEQUENCE [LARGE SCALE GENOMIC DNA]</scope>
    <source>
        <strain evidence="5">CGMCC 1.8985</strain>
    </source>
</reference>
<keyword evidence="1" id="KW-0521">NADP</keyword>
<dbReference type="PANTHER" id="PTHR48106:SF18">
    <property type="entry name" value="QUINONE OXIDOREDUCTASE PIG3"/>
    <property type="match status" value="1"/>
</dbReference>
<dbReference type="InterPro" id="IPR020843">
    <property type="entry name" value="ER"/>
</dbReference>
<organism evidence="4 5">
    <name type="scientific">Luteimonas terricola</name>
    <dbReference type="NCBI Taxonomy" id="645597"/>
    <lineage>
        <taxon>Bacteria</taxon>
        <taxon>Pseudomonadati</taxon>
        <taxon>Pseudomonadota</taxon>
        <taxon>Gammaproteobacteria</taxon>
        <taxon>Lysobacterales</taxon>
        <taxon>Lysobacteraceae</taxon>
        <taxon>Luteimonas</taxon>
    </lineage>
</organism>
<dbReference type="CDD" id="cd08291">
    <property type="entry name" value="ETR_like_1"/>
    <property type="match status" value="1"/>
</dbReference>
<name>A0ABQ2EKN7_9GAMM</name>
<dbReference type="SUPFAM" id="SSF51735">
    <property type="entry name" value="NAD(P)-binding Rossmann-fold domains"/>
    <property type="match status" value="1"/>
</dbReference>
<dbReference type="EMBL" id="BMME01000001">
    <property type="protein sequence ID" value="GGK15042.1"/>
    <property type="molecule type" value="Genomic_DNA"/>
</dbReference>
<evidence type="ECO:0000313" key="4">
    <source>
        <dbReference type="EMBL" id="GGK15042.1"/>
    </source>
</evidence>
<keyword evidence="5" id="KW-1185">Reference proteome</keyword>
<dbReference type="Gene3D" id="3.90.180.10">
    <property type="entry name" value="Medium-chain alcohol dehydrogenases, catalytic domain"/>
    <property type="match status" value="1"/>
</dbReference>
<evidence type="ECO:0000313" key="5">
    <source>
        <dbReference type="Proteomes" id="UP000599009"/>
    </source>
</evidence>
<evidence type="ECO:0000259" key="3">
    <source>
        <dbReference type="SMART" id="SM00829"/>
    </source>
</evidence>
<dbReference type="PANTHER" id="PTHR48106">
    <property type="entry name" value="QUINONE OXIDOREDUCTASE PIG3-RELATED"/>
    <property type="match status" value="1"/>
</dbReference>